<evidence type="ECO:0000256" key="1">
    <source>
        <dbReference type="SAM" id="MobiDB-lite"/>
    </source>
</evidence>
<evidence type="ECO:0000313" key="2">
    <source>
        <dbReference type="EMBL" id="KAJ8357505.1"/>
    </source>
</evidence>
<proteinExistence type="predicted"/>
<name>A0A9Q1IYK0_SYNKA</name>
<gene>
    <name evidence="2" type="ORF">SKAU_G00202990</name>
</gene>
<dbReference type="EMBL" id="JAINUF010000006">
    <property type="protein sequence ID" value="KAJ8357505.1"/>
    <property type="molecule type" value="Genomic_DNA"/>
</dbReference>
<organism evidence="2 3">
    <name type="scientific">Synaphobranchus kaupii</name>
    <name type="common">Kaup's arrowtooth eel</name>
    <dbReference type="NCBI Taxonomy" id="118154"/>
    <lineage>
        <taxon>Eukaryota</taxon>
        <taxon>Metazoa</taxon>
        <taxon>Chordata</taxon>
        <taxon>Craniata</taxon>
        <taxon>Vertebrata</taxon>
        <taxon>Euteleostomi</taxon>
        <taxon>Actinopterygii</taxon>
        <taxon>Neopterygii</taxon>
        <taxon>Teleostei</taxon>
        <taxon>Anguilliformes</taxon>
        <taxon>Synaphobranchidae</taxon>
        <taxon>Synaphobranchus</taxon>
    </lineage>
</organism>
<protein>
    <submittedName>
        <fullName evidence="2">Uncharacterized protein</fullName>
    </submittedName>
</protein>
<dbReference type="AlphaFoldDB" id="A0A9Q1IYK0"/>
<comment type="caution">
    <text evidence="2">The sequence shown here is derived from an EMBL/GenBank/DDBJ whole genome shotgun (WGS) entry which is preliminary data.</text>
</comment>
<dbReference type="Proteomes" id="UP001152622">
    <property type="component" value="Chromosome 6"/>
</dbReference>
<feature type="compositionally biased region" description="Basic residues" evidence="1">
    <location>
        <begin position="35"/>
        <end position="45"/>
    </location>
</feature>
<feature type="compositionally biased region" description="Basic and acidic residues" evidence="1">
    <location>
        <begin position="13"/>
        <end position="26"/>
    </location>
</feature>
<evidence type="ECO:0000313" key="3">
    <source>
        <dbReference type="Proteomes" id="UP001152622"/>
    </source>
</evidence>
<feature type="region of interest" description="Disordered" evidence="1">
    <location>
        <begin position="1"/>
        <end position="95"/>
    </location>
</feature>
<accession>A0A9Q1IYK0</accession>
<keyword evidence="3" id="KW-1185">Reference proteome</keyword>
<reference evidence="2" key="1">
    <citation type="journal article" date="2023" name="Science">
        <title>Genome structures resolve the early diversification of teleost fishes.</title>
        <authorList>
            <person name="Parey E."/>
            <person name="Louis A."/>
            <person name="Montfort J."/>
            <person name="Bouchez O."/>
            <person name="Roques C."/>
            <person name="Iampietro C."/>
            <person name="Lluch J."/>
            <person name="Castinel A."/>
            <person name="Donnadieu C."/>
            <person name="Desvignes T."/>
            <person name="Floi Bucao C."/>
            <person name="Jouanno E."/>
            <person name="Wen M."/>
            <person name="Mejri S."/>
            <person name="Dirks R."/>
            <person name="Jansen H."/>
            <person name="Henkel C."/>
            <person name="Chen W.J."/>
            <person name="Zahm M."/>
            <person name="Cabau C."/>
            <person name="Klopp C."/>
            <person name="Thompson A.W."/>
            <person name="Robinson-Rechavi M."/>
            <person name="Braasch I."/>
            <person name="Lecointre G."/>
            <person name="Bobe J."/>
            <person name="Postlethwait J.H."/>
            <person name="Berthelot C."/>
            <person name="Roest Crollius H."/>
            <person name="Guiguen Y."/>
        </authorList>
    </citation>
    <scope>NUCLEOTIDE SEQUENCE</scope>
    <source>
        <strain evidence="2">WJC10195</strain>
    </source>
</reference>
<sequence length="95" mass="10081">MLWNGDLAPQRAIDQHDGGRGVERRARNGSSTRCAFRKKRPKKKYTSPLSVGATSRDETRPGRSAVANPIGGGVRAGEPGFDRRPLAAGPGPCAV</sequence>